<dbReference type="SUPFAM" id="SSF54534">
    <property type="entry name" value="FKBP-like"/>
    <property type="match status" value="1"/>
</dbReference>
<dbReference type="FunFam" id="3.10.50.30:FF:000002">
    <property type="entry name" value="Regulator of nucleoside diphosphate kinase"/>
    <property type="match status" value="1"/>
</dbReference>
<feature type="domain" description="Regulator of nucleoside diphosphate kinase N-terminal" evidence="3">
    <location>
        <begin position="8"/>
        <end position="46"/>
    </location>
</feature>
<evidence type="ECO:0000256" key="1">
    <source>
        <dbReference type="SAM" id="Coils"/>
    </source>
</evidence>
<organism evidence="4 5">
    <name type="scientific">Vibrio proteolyticus NBRC 13287</name>
    <dbReference type="NCBI Taxonomy" id="1219065"/>
    <lineage>
        <taxon>Bacteria</taxon>
        <taxon>Pseudomonadati</taxon>
        <taxon>Pseudomonadota</taxon>
        <taxon>Gammaproteobacteria</taxon>
        <taxon>Vibrionales</taxon>
        <taxon>Vibrionaceae</taxon>
        <taxon>Vibrio</taxon>
    </lineage>
</organism>
<dbReference type="InterPro" id="IPR001437">
    <property type="entry name" value="Tscrpt_elong_fac_GreA/B_C"/>
</dbReference>
<keyword evidence="5" id="KW-1185">Reference proteome</keyword>
<dbReference type="GO" id="GO:0003677">
    <property type="term" value="F:DNA binding"/>
    <property type="evidence" value="ECO:0007669"/>
    <property type="project" value="InterPro"/>
</dbReference>
<dbReference type="GO" id="GO:0006354">
    <property type="term" value="P:DNA-templated transcription elongation"/>
    <property type="evidence" value="ECO:0007669"/>
    <property type="project" value="TreeGrafter"/>
</dbReference>
<gene>
    <name evidence="4" type="primary">rnk</name>
    <name evidence="4" type="ORF">VPR01S_23_00140</name>
</gene>
<dbReference type="Gene3D" id="3.10.50.30">
    <property type="entry name" value="Transcription elongation factor, GreA/GreB, C-terminal domain"/>
    <property type="match status" value="1"/>
</dbReference>
<reference evidence="4 5" key="1">
    <citation type="submission" date="2013-09" db="EMBL/GenBank/DDBJ databases">
        <title>Whole genome shotgun sequence of Vibrio proteolyticus NBRC 13287.</title>
        <authorList>
            <person name="Isaki S."/>
            <person name="Hosoyama A."/>
            <person name="Numata M."/>
            <person name="Hashimoto M."/>
            <person name="Hosoyama Y."/>
            <person name="Tsuchikane K."/>
            <person name="Noguchi M."/>
            <person name="Hirakata S."/>
            <person name="Ichikawa N."/>
            <person name="Ohji S."/>
            <person name="Yamazoe A."/>
            <person name="Fujita N."/>
        </authorList>
    </citation>
    <scope>NUCLEOTIDE SEQUENCE [LARGE SCALE GENOMIC DNA]</scope>
    <source>
        <strain evidence="4 5">NBRC 13287</strain>
    </source>
</reference>
<name>U3BRF2_VIBPR</name>
<keyword evidence="4" id="KW-0418">Kinase</keyword>
<dbReference type="GO" id="GO:0032784">
    <property type="term" value="P:regulation of DNA-templated transcription elongation"/>
    <property type="evidence" value="ECO:0007669"/>
    <property type="project" value="InterPro"/>
</dbReference>
<dbReference type="Proteomes" id="UP000016570">
    <property type="component" value="Unassembled WGS sequence"/>
</dbReference>
<dbReference type="InterPro" id="IPR023459">
    <property type="entry name" value="Tscrpt_elong_fac_GreA/B_fam"/>
</dbReference>
<evidence type="ECO:0000259" key="2">
    <source>
        <dbReference type="Pfam" id="PF01272"/>
    </source>
</evidence>
<comment type="caution">
    <text evidence="4">The sequence shown here is derived from an EMBL/GenBank/DDBJ whole genome shotgun (WGS) entry which is preliminary data.</text>
</comment>
<protein>
    <submittedName>
        <fullName evidence="4">Nucleoside diphosphate kinase regulator</fullName>
    </submittedName>
</protein>
<feature type="domain" description="Transcription elongation factor GreA/GreB C-terminal" evidence="2">
    <location>
        <begin position="52"/>
        <end position="127"/>
    </location>
</feature>
<dbReference type="Pfam" id="PF01272">
    <property type="entry name" value="GreA_GreB"/>
    <property type="match status" value="1"/>
</dbReference>
<dbReference type="Pfam" id="PF14760">
    <property type="entry name" value="Rnk_N"/>
    <property type="match status" value="1"/>
</dbReference>
<dbReference type="STRING" id="1219065.VPR01S_23_00140"/>
<dbReference type="NCBIfam" id="NF004396">
    <property type="entry name" value="PRK05753.1"/>
    <property type="match status" value="1"/>
</dbReference>
<evidence type="ECO:0000259" key="3">
    <source>
        <dbReference type="Pfam" id="PF14760"/>
    </source>
</evidence>
<dbReference type="GO" id="GO:0070063">
    <property type="term" value="F:RNA polymerase binding"/>
    <property type="evidence" value="ECO:0007669"/>
    <property type="project" value="InterPro"/>
</dbReference>
<proteinExistence type="predicted"/>
<keyword evidence="1" id="KW-0175">Coiled coil</keyword>
<dbReference type="InterPro" id="IPR036953">
    <property type="entry name" value="GreA/GreB_C_sf"/>
</dbReference>
<evidence type="ECO:0000313" key="5">
    <source>
        <dbReference type="Proteomes" id="UP000016570"/>
    </source>
</evidence>
<sequence>MHVENVEPIIVSTLDMDRISELLDTLPVLDKQLEQLEMELDRATIVAPNEMPGDVVTMNSTVTFKLLESGKTMEKTLVYPNEVKSEQDVSVFAPVGSALLGLSVGQKLKWPLPGGNTQTIEIVEISYQPERSGDFSL</sequence>
<accession>U3BRF2</accession>
<dbReference type="AlphaFoldDB" id="U3BRF2"/>
<dbReference type="eggNOG" id="COG0782">
    <property type="taxonomic scope" value="Bacteria"/>
</dbReference>
<dbReference type="PANTHER" id="PTHR30437:SF5">
    <property type="entry name" value="REGULATOR OF NUCLEOSIDE DIPHOSPHATE KINASE"/>
    <property type="match status" value="1"/>
</dbReference>
<dbReference type="EMBL" id="BATJ01000023">
    <property type="protein sequence ID" value="GAD69103.1"/>
    <property type="molecule type" value="Genomic_DNA"/>
</dbReference>
<feature type="coiled-coil region" evidence="1">
    <location>
        <begin position="19"/>
        <end position="46"/>
    </location>
</feature>
<dbReference type="RefSeq" id="WP_021707071.1">
    <property type="nucleotide sequence ID" value="NZ_BATJ01000023.1"/>
</dbReference>
<evidence type="ECO:0000313" key="4">
    <source>
        <dbReference type="EMBL" id="GAD69103.1"/>
    </source>
</evidence>
<dbReference type="PANTHER" id="PTHR30437">
    <property type="entry name" value="TRANSCRIPTION ELONGATION FACTOR GREA"/>
    <property type="match status" value="1"/>
</dbReference>
<dbReference type="InterPro" id="IPR029462">
    <property type="entry name" value="Rnk_N"/>
</dbReference>
<dbReference type="Gene3D" id="1.10.286.20">
    <property type="match status" value="1"/>
</dbReference>
<dbReference type="GO" id="GO:0016301">
    <property type="term" value="F:kinase activity"/>
    <property type="evidence" value="ECO:0007669"/>
    <property type="project" value="UniProtKB-KW"/>
</dbReference>
<keyword evidence="4" id="KW-0808">Transferase</keyword>